<name>A0A9W4XRJ0_9PLEO</name>
<evidence type="ECO:0000313" key="2">
    <source>
        <dbReference type="Proteomes" id="UP001152607"/>
    </source>
</evidence>
<dbReference type="EMBL" id="CAOQHR010000008">
    <property type="protein sequence ID" value="CAI6338045.1"/>
    <property type="molecule type" value="Genomic_DNA"/>
</dbReference>
<gene>
    <name evidence="1" type="ORF">PDIGIT_LOCUS11167</name>
</gene>
<accession>A0A9W4XRJ0</accession>
<protein>
    <submittedName>
        <fullName evidence="1">Uncharacterized protein</fullName>
    </submittedName>
</protein>
<keyword evidence="2" id="KW-1185">Reference proteome</keyword>
<dbReference type="AlphaFoldDB" id="A0A9W4XRJ0"/>
<sequence>MEIFSWWPIARTLSEIVYTPFLWSRNTHRLFKMTRKTGTWSPRTLSPAHIFSHAVEYQLSLPQYCGWKDLPLTAFWSPSYELQNRGNWSRSCNLLHIYVIRTPIADFRYLHFSPTCHASKSVALINILFNSRLRKGSILRSIRQMIYRRQSPVQMIWLLVGGRLSHTGSDSLSRSFNCRNKS</sequence>
<dbReference type="Proteomes" id="UP001152607">
    <property type="component" value="Unassembled WGS sequence"/>
</dbReference>
<comment type="caution">
    <text evidence="1">The sequence shown here is derived from an EMBL/GenBank/DDBJ whole genome shotgun (WGS) entry which is preliminary data.</text>
</comment>
<organism evidence="1 2">
    <name type="scientific">Periconia digitata</name>
    <dbReference type="NCBI Taxonomy" id="1303443"/>
    <lineage>
        <taxon>Eukaryota</taxon>
        <taxon>Fungi</taxon>
        <taxon>Dikarya</taxon>
        <taxon>Ascomycota</taxon>
        <taxon>Pezizomycotina</taxon>
        <taxon>Dothideomycetes</taxon>
        <taxon>Pleosporomycetidae</taxon>
        <taxon>Pleosporales</taxon>
        <taxon>Massarineae</taxon>
        <taxon>Periconiaceae</taxon>
        <taxon>Periconia</taxon>
    </lineage>
</organism>
<proteinExistence type="predicted"/>
<evidence type="ECO:0000313" key="1">
    <source>
        <dbReference type="EMBL" id="CAI6338045.1"/>
    </source>
</evidence>
<reference evidence="1" key="1">
    <citation type="submission" date="2023-01" db="EMBL/GenBank/DDBJ databases">
        <authorList>
            <person name="Van Ghelder C."/>
            <person name="Rancurel C."/>
        </authorList>
    </citation>
    <scope>NUCLEOTIDE SEQUENCE</scope>
    <source>
        <strain evidence="1">CNCM I-4278</strain>
    </source>
</reference>